<name>A0ABD3NYM5_9STRA</name>
<dbReference type="AlphaFoldDB" id="A0ABD3NYM5"/>
<keyword evidence="2" id="KW-0732">Signal</keyword>
<evidence type="ECO:0000256" key="1">
    <source>
        <dbReference type="SAM" id="MobiDB-lite"/>
    </source>
</evidence>
<feature type="compositionally biased region" description="Basic and acidic residues" evidence="1">
    <location>
        <begin position="46"/>
        <end position="59"/>
    </location>
</feature>
<dbReference type="EMBL" id="JALLPJ020000881">
    <property type="protein sequence ID" value="KAL3780638.1"/>
    <property type="molecule type" value="Genomic_DNA"/>
</dbReference>
<dbReference type="Proteomes" id="UP001530400">
    <property type="component" value="Unassembled WGS sequence"/>
</dbReference>
<gene>
    <name evidence="3" type="ORF">ACHAWO_001476</name>
</gene>
<feature type="signal peptide" evidence="2">
    <location>
        <begin position="1"/>
        <end position="18"/>
    </location>
</feature>
<feature type="region of interest" description="Disordered" evidence="1">
    <location>
        <begin position="35"/>
        <end position="59"/>
    </location>
</feature>
<organism evidence="3 4">
    <name type="scientific">Cyclotella atomus</name>
    <dbReference type="NCBI Taxonomy" id="382360"/>
    <lineage>
        <taxon>Eukaryota</taxon>
        <taxon>Sar</taxon>
        <taxon>Stramenopiles</taxon>
        <taxon>Ochrophyta</taxon>
        <taxon>Bacillariophyta</taxon>
        <taxon>Coscinodiscophyceae</taxon>
        <taxon>Thalassiosirophycidae</taxon>
        <taxon>Stephanodiscales</taxon>
        <taxon>Stephanodiscaceae</taxon>
        <taxon>Cyclotella</taxon>
    </lineage>
</organism>
<sequence length="139" mass="14896">MKSAILIISSLQLTPAAAFIPSGLPIGRGQGTSLNFGLPSGFGSNKSDDKPEQKKEEKKISAGGLVQLITAGMGAPFLGDFEGVDKETGKFMFSLEANNLVDENGESKQTKMPYFENGWVEEKTQSEKSSGGGFKFPWQ</sequence>
<reference evidence="3 4" key="1">
    <citation type="submission" date="2024-10" db="EMBL/GenBank/DDBJ databases">
        <title>Updated reference genomes for cyclostephanoid diatoms.</title>
        <authorList>
            <person name="Roberts W.R."/>
            <person name="Alverson A.J."/>
        </authorList>
    </citation>
    <scope>NUCLEOTIDE SEQUENCE [LARGE SCALE GENOMIC DNA]</scope>
    <source>
        <strain evidence="3 4">AJA010-31</strain>
    </source>
</reference>
<evidence type="ECO:0000256" key="2">
    <source>
        <dbReference type="SAM" id="SignalP"/>
    </source>
</evidence>
<feature type="chain" id="PRO_5044807538" evidence="2">
    <location>
        <begin position="19"/>
        <end position="139"/>
    </location>
</feature>
<evidence type="ECO:0000313" key="3">
    <source>
        <dbReference type="EMBL" id="KAL3780638.1"/>
    </source>
</evidence>
<evidence type="ECO:0000313" key="4">
    <source>
        <dbReference type="Proteomes" id="UP001530400"/>
    </source>
</evidence>
<accession>A0ABD3NYM5</accession>
<protein>
    <submittedName>
        <fullName evidence="3">Uncharacterized protein</fullName>
    </submittedName>
</protein>
<comment type="caution">
    <text evidence="3">The sequence shown here is derived from an EMBL/GenBank/DDBJ whole genome shotgun (WGS) entry which is preliminary data.</text>
</comment>
<keyword evidence="4" id="KW-1185">Reference proteome</keyword>
<proteinExistence type="predicted"/>